<dbReference type="AlphaFoldDB" id="A0A4Q7YBC5"/>
<sequence>MPPVTETFTAVLREHVGPAPWHFLTLPPDLADDVRESGAGARVGFGSVRVTVTVGSSTWQTSVFPDARSGSYLLPVKQPVRVAEGLRAGDRVLVELTVSRDAAPRSGG</sequence>
<dbReference type="InterPro" id="IPR015018">
    <property type="entry name" value="DUF1905"/>
</dbReference>
<comment type="caution">
    <text evidence="1">The sequence shown here is derived from an EMBL/GenBank/DDBJ whole genome shotgun (WGS) entry which is preliminary data.</text>
</comment>
<dbReference type="Pfam" id="PF08922">
    <property type="entry name" value="DUF1905"/>
    <property type="match status" value="1"/>
</dbReference>
<accession>A0A4Q7YBC5</accession>
<gene>
    <name evidence="1" type="ORF">BKA19_4124</name>
</gene>
<protein>
    <submittedName>
        <fullName evidence="1">Uncharacterized protein DUF1905</fullName>
    </submittedName>
</protein>
<proteinExistence type="predicted"/>
<evidence type="ECO:0000313" key="2">
    <source>
        <dbReference type="Proteomes" id="UP000292507"/>
    </source>
</evidence>
<dbReference type="Gene3D" id="2.40.30.100">
    <property type="entry name" value="AF2212/PG0164-like"/>
    <property type="match status" value="1"/>
</dbReference>
<reference evidence="1 2" key="1">
    <citation type="submission" date="2019-02" db="EMBL/GenBank/DDBJ databases">
        <title>Sequencing the genomes of 1000 actinobacteria strains.</title>
        <authorList>
            <person name="Klenk H.-P."/>
        </authorList>
    </citation>
    <scope>NUCLEOTIDE SEQUENCE [LARGE SCALE GENOMIC DNA]</scope>
    <source>
        <strain evidence="1 2">DSM 44509</strain>
    </source>
</reference>
<keyword evidence="2" id="KW-1185">Reference proteome</keyword>
<dbReference type="Proteomes" id="UP000292507">
    <property type="component" value="Unassembled WGS sequence"/>
</dbReference>
<evidence type="ECO:0000313" key="1">
    <source>
        <dbReference type="EMBL" id="RZU34360.1"/>
    </source>
</evidence>
<dbReference type="EMBL" id="SHKV01000001">
    <property type="protein sequence ID" value="RZU34360.1"/>
    <property type="molecule type" value="Genomic_DNA"/>
</dbReference>
<organism evidence="1 2">
    <name type="scientific">Blastococcus saxobsidens</name>
    <dbReference type="NCBI Taxonomy" id="138336"/>
    <lineage>
        <taxon>Bacteria</taxon>
        <taxon>Bacillati</taxon>
        <taxon>Actinomycetota</taxon>
        <taxon>Actinomycetes</taxon>
        <taxon>Geodermatophilales</taxon>
        <taxon>Geodermatophilaceae</taxon>
        <taxon>Blastococcus</taxon>
    </lineage>
</organism>
<dbReference type="SUPFAM" id="SSF141694">
    <property type="entry name" value="AF2212/PG0164-like"/>
    <property type="match status" value="1"/>
</dbReference>
<name>A0A4Q7YBC5_9ACTN</name>
<dbReference type="InterPro" id="IPR037079">
    <property type="entry name" value="AF2212/PG0164-like_sf"/>
</dbReference>